<dbReference type="STRING" id="92947.BVG79_01418"/>
<reference evidence="1 2" key="1">
    <citation type="submission" date="2017-02" db="EMBL/GenBank/DDBJ databases">
        <title>Ketogulonicigenium robustum SPU B003 Genome sequencing and assembly.</title>
        <authorList>
            <person name="Li Y."/>
            <person name="Liu L."/>
            <person name="Wang C."/>
            <person name="Zhang M."/>
            <person name="Zhang T."/>
            <person name="Zhang Y."/>
        </authorList>
    </citation>
    <scope>NUCLEOTIDE SEQUENCE [LARGE SCALE GENOMIC DNA]</scope>
    <source>
        <strain evidence="1 2">SPU_B003</strain>
    </source>
</reference>
<organism evidence="1 2">
    <name type="scientific">Ketogulonicigenium robustum</name>
    <dbReference type="NCBI Taxonomy" id="92947"/>
    <lineage>
        <taxon>Bacteria</taxon>
        <taxon>Pseudomonadati</taxon>
        <taxon>Pseudomonadota</taxon>
        <taxon>Alphaproteobacteria</taxon>
        <taxon>Rhodobacterales</taxon>
        <taxon>Roseobacteraceae</taxon>
        <taxon>Ketogulonicigenium</taxon>
    </lineage>
</organism>
<accession>A0A1W6NZX9</accession>
<dbReference type="AlphaFoldDB" id="A0A1W6NZX9"/>
<dbReference type="RefSeq" id="WP_085786258.1">
    <property type="nucleotide sequence ID" value="NZ_CP019937.1"/>
</dbReference>
<keyword evidence="2" id="KW-1185">Reference proteome</keyword>
<dbReference type="Proteomes" id="UP000242447">
    <property type="component" value="Chromosome"/>
</dbReference>
<name>A0A1W6NZX9_9RHOB</name>
<evidence type="ECO:0000313" key="2">
    <source>
        <dbReference type="Proteomes" id="UP000242447"/>
    </source>
</evidence>
<dbReference type="Pfam" id="PF20083">
    <property type="entry name" value="DUF6477"/>
    <property type="match status" value="1"/>
</dbReference>
<gene>
    <name evidence="1" type="ORF">BVG79_01418</name>
</gene>
<dbReference type="InterPro" id="IPR045516">
    <property type="entry name" value="DUF6477"/>
</dbReference>
<sequence length="118" mass="12531">MLDTTPAPRHPLLTRVAALRRPALLASAARFGREDYCRATHLPRLLHRMTPPPPAVALAALIEMEDAANTARRQGDATYVISAHVALLSALVAEAGQLTADLHAAAAQTALERQPDAA</sequence>
<protein>
    <submittedName>
        <fullName evidence="1">Uncharacterized protein</fullName>
    </submittedName>
</protein>
<evidence type="ECO:0000313" key="1">
    <source>
        <dbReference type="EMBL" id="ARO14764.1"/>
    </source>
</evidence>
<dbReference type="KEGG" id="kro:BVG79_01418"/>
<dbReference type="EMBL" id="CP019937">
    <property type="protein sequence ID" value="ARO14764.1"/>
    <property type="molecule type" value="Genomic_DNA"/>
</dbReference>
<proteinExistence type="predicted"/>